<name>A0A0C9S4S7_AMBAM</name>
<reference evidence="2" key="1">
    <citation type="journal article" date="2015" name="PLoS ONE">
        <title>An Insight into the Sialome of the Lone Star Tick, Amblyomma americanum, with a Glimpse on Its Time Dependent Gene Expression.</title>
        <authorList>
            <person name="Karim S."/>
            <person name="Ribeiro J.M."/>
        </authorList>
    </citation>
    <scope>NUCLEOTIDE SEQUENCE</scope>
    <source>
        <tissue evidence="2">Salivary gland</tissue>
    </source>
</reference>
<evidence type="ECO:0000313" key="2">
    <source>
        <dbReference type="EMBL" id="JAG92344.1"/>
    </source>
</evidence>
<proteinExistence type="evidence at transcript level"/>
<sequence length="172" mass="18923">MPKCTITKLFLLGSILRSSLAALWDAGGQSQNSLPIELGAPHAQALTRTHTEKIVGTERLRNNTQSLPDALHNPVLLTQRASVILLDPQRHAAVVERVVAFAPHHYTIVLLVFVLTPQAGIHDLNAAYRAGITLYVPAPHSHGVPLFKNKHFVRFLPVNISILVDVIFVCHF</sequence>
<protein>
    <submittedName>
        <fullName evidence="2">Putative secreted protein</fullName>
    </submittedName>
</protein>
<evidence type="ECO:0000256" key="1">
    <source>
        <dbReference type="SAM" id="SignalP"/>
    </source>
</evidence>
<accession>A0A0C9S4S7</accession>
<feature type="signal peptide" evidence="1">
    <location>
        <begin position="1"/>
        <end position="21"/>
    </location>
</feature>
<dbReference type="AlphaFoldDB" id="A0A0C9S4S7"/>
<organism evidence="2">
    <name type="scientific">Amblyomma americanum</name>
    <name type="common">Lone star tick</name>
    <dbReference type="NCBI Taxonomy" id="6943"/>
    <lineage>
        <taxon>Eukaryota</taxon>
        <taxon>Metazoa</taxon>
        <taxon>Ecdysozoa</taxon>
        <taxon>Arthropoda</taxon>
        <taxon>Chelicerata</taxon>
        <taxon>Arachnida</taxon>
        <taxon>Acari</taxon>
        <taxon>Parasitiformes</taxon>
        <taxon>Ixodida</taxon>
        <taxon>Ixodoidea</taxon>
        <taxon>Ixodidae</taxon>
        <taxon>Amblyomminae</taxon>
        <taxon>Amblyomma</taxon>
    </lineage>
</organism>
<dbReference type="EMBL" id="GBZX01000396">
    <property type="protein sequence ID" value="JAG92344.1"/>
    <property type="molecule type" value="mRNA"/>
</dbReference>
<keyword evidence="1" id="KW-0732">Signal</keyword>
<feature type="chain" id="PRO_5002219615" evidence="1">
    <location>
        <begin position="22"/>
        <end position="172"/>
    </location>
</feature>